<dbReference type="EMBL" id="NHOA01000141">
    <property type="protein sequence ID" value="PHQ37771.1"/>
    <property type="molecule type" value="Genomic_DNA"/>
</dbReference>
<dbReference type="CDD" id="cd04220">
    <property type="entry name" value="Halocyanin"/>
    <property type="match status" value="1"/>
</dbReference>
<sequence length="209" mass="22610">MYLGMSNTNSFSPPAIKVSPETTVTWEWVSEDVEYNVVATDGTFSSGQPLSEAGETFEYTFDAEGTYKYVSEPYADAGMRGVVVVDTAPSSEYPTVDEWLAGTNGYDGTITDQTDTDLVEITTGAKGNSGHLAFDPHAVKVTAGTTIRWSWTGKGGAHNIEFKDGDYGSESIHVESGVHFEETFSETGVFRYACQPHHALGHRGAIIVE</sequence>
<protein>
    <submittedName>
        <fullName evidence="8">Halocyanin</fullName>
    </submittedName>
</protein>
<evidence type="ECO:0000256" key="6">
    <source>
        <dbReference type="ARBA" id="ARBA00023136"/>
    </source>
</evidence>
<evidence type="ECO:0000256" key="3">
    <source>
        <dbReference type="ARBA" id="ARBA00022723"/>
    </source>
</evidence>
<dbReference type="NCBIfam" id="TIGR03102">
    <property type="entry name" value="halo_cynanin"/>
    <property type="match status" value="1"/>
</dbReference>
<feature type="domain" description="Blue (type 1) copper" evidence="7">
    <location>
        <begin position="9"/>
        <end position="85"/>
    </location>
</feature>
<comment type="caution">
    <text evidence="8">The sequence shown here is derived from an EMBL/GenBank/DDBJ whole genome shotgun (WGS) entry which is preliminary data.</text>
</comment>
<evidence type="ECO:0000256" key="5">
    <source>
        <dbReference type="ARBA" id="ARBA00023008"/>
    </source>
</evidence>
<dbReference type="InterPro" id="IPR008972">
    <property type="entry name" value="Cupredoxin"/>
</dbReference>
<evidence type="ECO:0000313" key="8">
    <source>
        <dbReference type="EMBL" id="PHQ37771.1"/>
    </source>
</evidence>
<keyword evidence="3" id="KW-0479">Metal-binding</keyword>
<reference evidence="8 9" key="1">
    <citation type="journal article" date="2014" name="Front. Microbiol.">
        <title>Population and genomic analysis of the genus Halorubrum.</title>
        <authorList>
            <person name="Fullmer M.S."/>
            <person name="Soucy S.M."/>
            <person name="Swithers K.S."/>
            <person name="Makkay A.M."/>
            <person name="Wheeler R."/>
            <person name="Ventosa A."/>
            <person name="Gogarten J.P."/>
            <person name="Papke R.T."/>
        </authorList>
    </citation>
    <scope>NUCLEOTIDE SEQUENCE [LARGE SCALE GENOMIC DNA]</scope>
    <source>
        <strain evidence="8 9">C49</strain>
    </source>
</reference>
<dbReference type="Proteomes" id="UP000222824">
    <property type="component" value="Unassembled WGS sequence"/>
</dbReference>
<name>A0A2G1WFL1_9EURY</name>
<dbReference type="PANTHER" id="PTHR34192:SF10">
    <property type="entry name" value="PLASTOCYANIN MAJOR ISOFORM, CHLOROPLASTIC-RELATED"/>
    <property type="match status" value="1"/>
</dbReference>
<dbReference type="GO" id="GO:0009055">
    <property type="term" value="F:electron transfer activity"/>
    <property type="evidence" value="ECO:0007669"/>
    <property type="project" value="InterPro"/>
</dbReference>
<dbReference type="InterPro" id="IPR017533">
    <property type="entry name" value="Halocyanin"/>
</dbReference>
<organism evidence="8 9">
    <name type="scientific">Halorubrum persicum</name>
    <dbReference type="NCBI Taxonomy" id="1383844"/>
    <lineage>
        <taxon>Archaea</taxon>
        <taxon>Methanobacteriati</taxon>
        <taxon>Methanobacteriota</taxon>
        <taxon>Stenosarchaea group</taxon>
        <taxon>Halobacteria</taxon>
        <taxon>Halobacteriales</taxon>
        <taxon>Haloferacaceae</taxon>
        <taxon>Halorubrum</taxon>
    </lineage>
</organism>
<evidence type="ECO:0000256" key="2">
    <source>
        <dbReference type="ARBA" id="ARBA00022448"/>
    </source>
</evidence>
<keyword evidence="2" id="KW-0813">Transport</keyword>
<feature type="domain" description="Blue (type 1) copper" evidence="7">
    <location>
        <begin position="125"/>
        <end position="209"/>
    </location>
</feature>
<keyword evidence="4" id="KW-0249">Electron transport</keyword>
<accession>A0A2G1WFL1</accession>
<dbReference type="OrthoDB" id="11088at2157"/>
<dbReference type="Gene3D" id="2.60.40.420">
    <property type="entry name" value="Cupredoxins - blue copper proteins"/>
    <property type="match status" value="2"/>
</dbReference>
<dbReference type="Pfam" id="PF00127">
    <property type="entry name" value="Copper-bind"/>
    <property type="match status" value="2"/>
</dbReference>
<evidence type="ECO:0000256" key="1">
    <source>
        <dbReference type="ARBA" id="ARBA00004370"/>
    </source>
</evidence>
<comment type="subcellular location">
    <subcellularLocation>
        <location evidence="1">Membrane</location>
    </subcellularLocation>
</comment>
<evidence type="ECO:0000313" key="9">
    <source>
        <dbReference type="Proteomes" id="UP000222824"/>
    </source>
</evidence>
<dbReference type="InterPro" id="IPR000923">
    <property type="entry name" value="BlueCu_1"/>
</dbReference>
<keyword evidence="5" id="KW-0186">Copper</keyword>
<dbReference type="AlphaFoldDB" id="A0A2G1WFL1"/>
<keyword evidence="9" id="KW-1185">Reference proteome</keyword>
<evidence type="ECO:0000256" key="4">
    <source>
        <dbReference type="ARBA" id="ARBA00022982"/>
    </source>
</evidence>
<dbReference type="SUPFAM" id="SSF49503">
    <property type="entry name" value="Cupredoxins"/>
    <property type="match status" value="2"/>
</dbReference>
<dbReference type="GO" id="GO:0005507">
    <property type="term" value="F:copper ion binding"/>
    <property type="evidence" value="ECO:0007669"/>
    <property type="project" value="InterPro"/>
</dbReference>
<keyword evidence="6" id="KW-0472">Membrane</keyword>
<dbReference type="GO" id="GO:0016020">
    <property type="term" value="C:membrane"/>
    <property type="evidence" value="ECO:0007669"/>
    <property type="project" value="UniProtKB-SubCell"/>
</dbReference>
<evidence type="ECO:0000259" key="7">
    <source>
        <dbReference type="Pfam" id="PF00127"/>
    </source>
</evidence>
<gene>
    <name evidence="8" type="ORF">DJ69_15260</name>
</gene>
<dbReference type="PANTHER" id="PTHR34192">
    <property type="entry name" value="PLASTOCYANIN MAJOR ISOFORM, CHLOROPLASTIC-RELATED"/>
    <property type="match status" value="1"/>
</dbReference>
<proteinExistence type="predicted"/>